<dbReference type="InterPro" id="IPR036034">
    <property type="entry name" value="PDZ_sf"/>
</dbReference>
<dbReference type="Gene3D" id="2.30.42.10">
    <property type="match status" value="1"/>
</dbReference>
<accession>A9VCG5</accession>
<dbReference type="EMBL" id="CH991581">
    <property type="protein sequence ID" value="EDQ84746.1"/>
    <property type="molecule type" value="Genomic_DNA"/>
</dbReference>
<dbReference type="SUPFAM" id="SSF55550">
    <property type="entry name" value="SH2 domain"/>
    <property type="match status" value="2"/>
</dbReference>
<feature type="domain" description="PDZ" evidence="1">
    <location>
        <begin position="376"/>
        <end position="428"/>
    </location>
</feature>
<proteinExistence type="predicted"/>
<dbReference type="InterPro" id="IPR041489">
    <property type="entry name" value="PDZ_6"/>
</dbReference>
<dbReference type="KEGG" id="mbr:MONBRDRAFT_29902"/>
<protein>
    <recommendedName>
        <fullName evidence="1">PDZ domain-containing protein</fullName>
    </recommendedName>
</protein>
<evidence type="ECO:0000313" key="2">
    <source>
        <dbReference type="EMBL" id="EDQ84746.1"/>
    </source>
</evidence>
<dbReference type="PROSITE" id="PS50106">
    <property type="entry name" value="PDZ"/>
    <property type="match status" value="1"/>
</dbReference>
<dbReference type="AlphaFoldDB" id="A9VCG5"/>
<evidence type="ECO:0000313" key="3">
    <source>
        <dbReference type="Proteomes" id="UP000001357"/>
    </source>
</evidence>
<dbReference type="GeneID" id="5895696"/>
<evidence type="ECO:0000259" key="1">
    <source>
        <dbReference type="PROSITE" id="PS50106"/>
    </source>
</evidence>
<sequence length="450" mass="49586">MRNGGEDGTFLVYEKDDSSPQERKFVLCVTYKGKPTHHLIKKSGENWTLNGKVFGDPTSLVKCSEPFFSLRVLIATMQKFAEENLGGDVNGAWFLRRKMNEEKTEFVIVLGFNGKVTHHLVVPDESGFLVVNKKHNSGKKDIVALIQALKEKPSYWPADLLHVINRIGKARYLNCLLPCPVLDQSARALDQSDLVLDLFDPDQALSLPIALLRRLIQLSVSKAPAGLCLLLDVTEVKSSKVPQSDPVAIQQQPKGAKEGKAVQEELESSTATLMADSVQTALPPYKEEDSESVHTTVTTMDRPPLPSHDQVRSVDAYKHNTSAILDRSDTVSIQTTVTSVEQLEAAPATGGQPAFQLPVDDHESLVWFLQTHPKRRLTLTRDNVTQSWGMEINSRSPPLVKSVAPHGVAASAGLQPGDCIAYINNQDMTRCDISYVLPTMRSASTYHLVA</sequence>
<dbReference type="InParanoid" id="A9VCG5"/>
<organism evidence="2 3">
    <name type="scientific">Monosiga brevicollis</name>
    <name type="common">Choanoflagellate</name>
    <dbReference type="NCBI Taxonomy" id="81824"/>
    <lineage>
        <taxon>Eukaryota</taxon>
        <taxon>Choanoflagellata</taxon>
        <taxon>Craspedida</taxon>
        <taxon>Salpingoecidae</taxon>
        <taxon>Monosiga</taxon>
    </lineage>
</organism>
<dbReference type="Pfam" id="PF17820">
    <property type="entry name" value="PDZ_6"/>
    <property type="match status" value="1"/>
</dbReference>
<name>A9VCG5_MONBE</name>
<dbReference type="Proteomes" id="UP000001357">
    <property type="component" value="Unassembled WGS sequence"/>
</dbReference>
<dbReference type="SUPFAM" id="SSF50156">
    <property type="entry name" value="PDZ domain-like"/>
    <property type="match status" value="1"/>
</dbReference>
<dbReference type="InterPro" id="IPR001478">
    <property type="entry name" value="PDZ"/>
</dbReference>
<dbReference type="Gene3D" id="3.30.505.10">
    <property type="entry name" value="SH2 domain"/>
    <property type="match status" value="2"/>
</dbReference>
<dbReference type="RefSeq" id="XP_001750396.1">
    <property type="nucleotide sequence ID" value="XM_001750344.1"/>
</dbReference>
<keyword evidence="3" id="KW-1185">Reference proteome</keyword>
<gene>
    <name evidence="2" type="ORF">MONBRDRAFT_29902</name>
</gene>
<reference evidence="2 3" key="1">
    <citation type="journal article" date="2008" name="Nature">
        <title>The genome of the choanoflagellate Monosiga brevicollis and the origin of metazoans.</title>
        <authorList>
            <consortium name="JGI Sequencing"/>
            <person name="King N."/>
            <person name="Westbrook M.J."/>
            <person name="Young S.L."/>
            <person name="Kuo A."/>
            <person name="Abedin M."/>
            <person name="Chapman J."/>
            <person name="Fairclough S."/>
            <person name="Hellsten U."/>
            <person name="Isogai Y."/>
            <person name="Letunic I."/>
            <person name="Marr M."/>
            <person name="Pincus D."/>
            <person name="Putnam N."/>
            <person name="Rokas A."/>
            <person name="Wright K.J."/>
            <person name="Zuzow R."/>
            <person name="Dirks W."/>
            <person name="Good M."/>
            <person name="Goodstein D."/>
            <person name="Lemons D."/>
            <person name="Li W."/>
            <person name="Lyons J.B."/>
            <person name="Morris A."/>
            <person name="Nichols S."/>
            <person name="Richter D.J."/>
            <person name="Salamov A."/>
            <person name="Bork P."/>
            <person name="Lim W.A."/>
            <person name="Manning G."/>
            <person name="Miller W.T."/>
            <person name="McGinnis W."/>
            <person name="Shapiro H."/>
            <person name="Tjian R."/>
            <person name="Grigoriev I.V."/>
            <person name="Rokhsar D."/>
        </authorList>
    </citation>
    <scope>NUCLEOTIDE SEQUENCE [LARGE SCALE GENOMIC DNA]</scope>
    <source>
        <strain evidence="3">MX1 / ATCC 50154</strain>
    </source>
</reference>
<dbReference type="CDD" id="cd00173">
    <property type="entry name" value="SH2"/>
    <property type="match status" value="1"/>
</dbReference>
<dbReference type="InterPro" id="IPR036860">
    <property type="entry name" value="SH2_dom_sf"/>
</dbReference>